<dbReference type="EMBL" id="JAFREP010000007">
    <property type="protein sequence ID" value="MBO1318806.1"/>
    <property type="molecule type" value="Genomic_DNA"/>
</dbReference>
<evidence type="ECO:0000256" key="2">
    <source>
        <dbReference type="SAM" id="Phobius"/>
    </source>
</evidence>
<feature type="compositionally biased region" description="Acidic residues" evidence="1">
    <location>
        <begin position="263"/>
        <end position="278"/>
    </location>
</feature>
<dbReference type="AlphaFoldDB" id="A0A8J7QD39"/>
<evidence type="ECO:0000256" key="1">
    <source>
        <dbReference type="SAM" id="MobiDB-lite"/>
    </source>
</evidence>
<reference evidence="3" key="1">
    <citation type="submission" date="2021-03" db="EMBL/GenBank/DDBJ databases">
        <authorList>
            <person name="Wang G."/>
        </authorList>
    </citation>
    <scope>NUCLEOTIDE SEQUENCE</scope>
    <source>
        <strain evidence="3">KCTC 12899</strain>
    </source>
</reference>
<feature type="transmembrane region" description="Helical" evidence="2">
    <location>
        <begin position="17"/>
        <end position="43"/>
    </location>
</feature>
<protein>
    <submittedName>
        <fullName evidence="3">Uncharacterized protein</fullName>
    </submittedName>
</protein>
<keyword evidence="2" id="KW-0812">Transmembrane</keyword>
<keyword evidence="2" id="KW-1133">Transmembrane helix</keyword>
<name>A0A8J7QD39_9BACT</name>
<feature type="compositionally biased region" description="Acidic residues" evidence="1">
    <location>
        <begin position="176"/>
        <end position="185"/>
    </location>
</feature>
<feature type="transmembrane region" description="Helical" evidence="2">
    <location>
        <begin position="97"/>
        <end position="117"/>
    </location>
</feature>
<organism evidence="3 4">
    <name type="scientific">Acanthopleuribacter pedis</name>
    <dbReference type="NCBI Taxonomy" id="442870"/>
    <lineage>
        <taxon>Bacteria</taxon>
        <taxon>Pseudomonadati</taxon>
        <taxon>Acidobacteriota</taxon>
        <taxon>Holophagae</taxon>
        <taxon>Acanthopleuribacterales</taxon>
        <taxon>Acanthopleuribacteraceae</taxon>
        <taxon>Acanthopleuribacter</taxon>
    </lineage>
</organism>
<feature type="region of interest" description="Disordered" evidence="1">
    <location>
        <begin position="146"/>
        <end position="283"/>
    </location>
</feature>
<sequence length="428" mass="45552">MNAEERERKSLGLVRKFALASVGVGVVAGPVFDFVALTALLVLMIEKIAGIYGRPFYPSLAKSLVAGLLAAGVHNVVAFGMLASLLKFLPVVGWGPLLLVSPAACFALTTAVGSLFVMHFESGGTLLDFNVDRMHEEFGRRFREGMAGAEGSPASSDEPAVVQDADSAPRVSSEETILESEEESAVEPAEATVDEPAGETADKPAEETADEPAEESADEPAEETADEPAEETADEPAEETADEPAEETVDEPAEESAVAPTEEATEEPAEESAEESAEEASVPATWEIKDLVVKAYRQTSYGEICAGPTDAVYGVSDRDAQILREVFAVHTVAEFASFSWTEVAETLCEAVAHADDPSLPDNTLNARYLDADFEATPLQALPNCPVTALKGIGEKRAQALDESFRVKTIGKLAQLKFVHMARTLVSRC</sequence>
<comment type="caution">
    <text evidence="3">The sequence shown here is derived from an EMBL/GenBank/DDBJ whole genome shotgun (WGS) entry which is preliminary data.</text>
</comment>
<dbReference type="Proteomes" id="UP000664417">
    <property type="component" value="Unassembled WGS sequence"/>
</dbReference>
<keyword evidence="2" id="KW-0472">Membrane</keyword>
<proteinExistence type="predicted"/>
<keyword evidence="4" id="KW-1185">Reference proteome</keyword>
<feature type="compositionally biased region" description="Acidic residues" evidence="1">
    <location>
        <begin position="207"/>
        <end position="254"/>
    </location>
</feature>
<feature type="transmembrane region" description="Helical" evidence="2">
    <location>
        <begin position="64"/>
        <end position="85"/>
    </location>
</feature>
<dbReference type="RefSeq" id="WP_207858571.1">
    <property type="nucleotide sequence ID" value="NZ_JAFREP010000007.1"/>
</dbReference>
<evidence type="ECO:0000313" key="4">
    <source>
        <dbReference type="Proteomes" id="UP000664417"/>
    </source>
</evidence>
<gene>
    <name evidence="3" type="ORF">J3U88_10060</name>
</gene>
<evidence type="ECO:0000313" key="3">
    <source>
        <dbReference type="EMBL" id="MBO1318806.1"/>
    </source>
</evidence>
<accession>A0A8J7QD39</accession>